<name>A0ACC0WQY2_9STRA</name>
<evidence type="ECO:0000313" key="1">
    <source>
        <dbReference type="EMBL" id="KAI9921157.1"/>
    </source>
</evidence>
<sequence length="124" mass="14667">MPRTSERQQRLATLRVRRARLLNAAAGDWEKKLERAMCFLRVVFSARDSIENHRYLAPRTRKISKSTEMLDRLLHLYGSNEFRQIARMNRETFVSMNRLIKHHTFFLQQTKVAHNGDLAGSNWP</sequence>
<gene>
    <name evidence="1" type="ORF">PsorP6_002461</name>
</gene>
<dbReference type="Proteomes" id="UP001163321">
    <property type="component" value="Chromosome 1"/>
</dbReference>
<comment type="caution">
    <text evidence="1">The sequence shown here is derived from an EMBL/GenBank/DDBJ whole genome shotgun (WGS) entry which is preliminary data.</text>
</comment>
<accession>A0ACC0WQY2</accession>
<organism evidence="1 2">
    <name type="scientific">Peronosclerospora sorghi</name>
    <dbReference type="NCBI Taxonomy" id="230839"/>
    <lineage>
        <taxon>Eukaryota</taxon>
        <taxon>Sar</taxon>
        <taxon>Stramenopiles</taxon>
        <taxon>Oomycota</taxon>
        <taxon>Peronosporomycetes</taxon>
        <taxon>Peronosporales</taxon>
        <taxon>Peronosporaceae</taxon>
        <taxon>Peronosclerospora</taxon>
    </lineage>
</organism>
<proteinExistence type="predicted"/>
<protein>
    <submittedName>
        <fullName evidence="1">Uncharacterized protein</fullName>
    </submittedName>
</protein>
<reference evidence="1 2" key="1">
    <citation type="journal article" date="2022" name="bioRxiv">
        <title>The genome of the oomycete Peronosclerospora sorghi, a cosmopolitan pathogen of maize and sorghum, is inflated with dispersed pseudogenes.</title>
        <authorList>
            <person name="Fletcher K."/>
            <person name="Martin F."/>
            <person name="Isakeit T."/>
            <person name="Cavanaugh K."/>
            <person name="Magill C."/>
            <person name="Michelmore R."/>
        </authorList>
    </citation>
    <scope>NUCLEOTIDE SEQUENCE [LARGE SCALE GENOMIC DNA]</scope>
    <source>
        <strain evidence="1">P6</strain>
    </source>
</reference>
<keyword evidence="2" id="KW-1185">Reference proteome</keyword>
<evidence type="ECO:0000313" key="2">
    <source>
        <dbReference type="Proteomes" id="UP001163321"/>
    </source>
</evidence>
<dbReference type="EMBL" id="CM047580">
    <property type="protein sequence ID" value="KAI9921157.1"/>
    <property type="molecule type" value="Genomic_DNA"/>
</dbReference>